<organism evidence="7">
    <name type="scientific">Physcomitrium patens</name>
    <name type="common">Spreading-leaved earth moss</name>
    <name type="synonym">Physcomitrella patens</name>
    <dbReference type="NCBI Taxonomy" id="3218"/>
    <lineage>
        <taxon>Eukaryota</taxon>
        <taxon>Viridiplantae</taxon>
        <taxon>Streptophyta</taxon>
        <taxon>Embryophyta</taxon>
        <taxon>Bryophyta</taxon>
        <taxon>Bryophytina</taxon>
        <taxon>Bryopsida</taxon>
        <taxon>Funariidae</taxon>
        <taxon>Funariales</taxon>
        <taxon>Funariaceae</taxon>
        <taxon>Physcomitrium</taxon>
    </lineage>
</organism>
<gene>
    <name evidence="7" type="primary">BOR1</name>
</gene>
<protein>
    <submittedName>
        <fullName evidence="7">Putative boron transporter</fullName>
    </submittedName>
</protein>
<evidence type="ECO:0000256" key="1">
    <source>
        <dbReference type="ARBA" id="ARBA00004141"/>
    </source>
</evidence>
<dbReference type="EMBL" id="LC003520">
    <property type="protein sequence ID" value="BAR13151.1"/>
    <property type="molecule type" value="mRNA"/>
</dbReference>
<dbReference type="Gene3D" id="1.10.287.570">
    <property type="entry name" value="Helical hairpin bin"/>
    <property type="match status" value="1"/>
</dbReference>
<evidence type="ECO:0000259" key="6">
    <source>
        <dbReference type="Pfam" id="PF00955"/>
    </source>
</evidence>
<dbReference type="GO" id="GO:0006820">
    <property type="term" value="P:monoatomic anion transport"/>
    <property type="evidence" value="ECO:0007669"/>
    <property type="project" value="InterPro"/>
</dbReference>
<name>A9RZS8_PHYPA</name>
<dbReference type="GO" id="GO:0005452">
    <property type="term" value="F:solute:inorganic anion antiporter activity"/>
    <property type="evidence" value="ECO:0007669"/>
    <property type="project" value="InterPro"/>
</dbReference>
<keyword evidence="4" id="KW-1133">Transmembrane helix</keyword>
<evidence type="ECO:0000256" key="2">
    <source>
        <dbReference type="ARBA" id="ARBA00006262"/>
    </source>
</evidence>
<feature type="domain" description="Bicarbonate transporter-like transmembrane" evidence="6">
    <location>
        <begin position="201"/>
        <end position="373"/>
    </location>
</feature>
<dbReference type="OMA" id="WQTILCG"/>
<keyword evidence="5" id="KW-0472">Membrane</keyword>
<sequence length="684" mass="75761">MGKIVPFNGVREDLRGRLACYKDDWTGGFNSTYRILAATAYIFFASALPVIAFGEQLGRDTEGVITAVQTLSSTTICGIIQAIVGGQPLLIVGVSEPTSLVYTFMYDFAKNRPEIGARFFLGWAAWVCVWSAFMLAALAILGACNFINRFTRVAGELFGLLIAVLFVQQAVKGAVNEFRISKFVNATEEQFQSSWRFGNGMFGLILTFGLLWTAIKSRNARSWNFGPGFFRRFIANYGVPILVIVWSAVSYARVGSVPAGIPRRLTSPNPWKSPIATTHWDVVADMNDIPGVYIAAAIVPALMIVILYYFDHCVSAQLAQQPEFNLRKPFSYHYDLLLLGFTVLLCGLLGLPPSHGVLPQSPMHTRALASLKKELVRSKLIKRAKISLAHNPSGEKLQDDLHDGYRQTETPLSSPCAPRATKELHINITSSDPGSPMNKVNFDPEKDVDPLLPVEVKEQRLSNLLQSLLVAACIGAMPALKKIPSSVLWGYFAYMAIESLPGNQFWGRICLLFSSSAKRYKALETTHPMFMHTVPFKVTATFTIFQLVYMICCYGITWIPIGGVLFPVLIMLLIPVRQFVLPRFFKREYLQQLDSAEYEEVAPLPQSLALKEAEAQGLSVGSDTSDDASLDHFATAARGEIKHPLPLPLHNHFGIPTSSTEFNSMQFREIAEVIVGYHLTILVS</sequence>
<comment type="subcellular location">
    <subcellularLocation>
        <location evidence="1">Membrane</location>
        <topology evidence="1">Multi-pass membrane protein</topology>
    </subcellularLocation>
</comment>
<dbReference type="Pfam" id="PF00955">
    <property type="entry name" value="HCO3_cotransp"/>
    <property type="match status" value="3"/>
</dbReference>
<feature type="domain" description="Bicarbonate transporter-like transmembrane" evidence="6">
    <location>
        <begin position="454"/>
        <end position="596"/>
    </location>
</feature>
<dbReference type="PANTHER" id="PTHR11453">
    <property type="entry name" value="ANION EXCHANGE PROTEIN"/>
    <property type="match status" value="1"/>
</dbReference>
<evidence type="ECO:0000256" key="3">
    <source>
        <dbReference type="ARBA" id="ARBA00022692"/>
    </source>
</evidence>
<dbReference type="eggNOG" id="KOG1172">
    <property type="taxonomic scope" value="Eukaryota"/>
</dbReference>
<evidence type="ECO:0000256" key="5">
    <source>
        <dbReference type="ARBA" id="ARBA00023136"/>
    </source>
</evidence>
<keyword evidence="3" id="KW-0812">Transmembrane</keyword>
<dbReference type="PANTHER" id="PTHR11453:SF82">
    <property type="entry name" value="BORON TRANSPORTER 1"/>
    <property type="match status" value="1"/>
</dbReference>
<dbReference type="GO" id="GO:0016020">
    <property type="term" value="C:membrane"/>
    <property type="evidence" value="ECO:0007669"/>
    <property type="project" value="UniProtKB-SubCell"/>
</dbReference>
<comment type="similarity">
    <text evidence="2">Belongs to the anion exchanger (TC 2.A.31.3) family.</text>
</comment>
<dbReference type="OrthoDB" id="1735926at2759"/>
<dbReference type="AlphaFoldDB" id="A9RZS8"/>
<accession>A9RZS8</accession>
<evidence type="ECO:0000256" key="4">
    <source>
        <dbReference type="ARBA" id="ARBA00022989"/>
    </source>
</evidence>
<proteinExistence type="evidence at transcript level"/>
<feature type="domain" description="Bicarbonate transporter-like transmembrane" evidence="6">
    <location>
        <begin position="6"/>
        <end position="186"/>
    </location>
</feature>
<dbReference type="HOGENOM" id="CLU_002289_3_2_1"/>
<dbReference type="InterPro" id="IPR003020">
    <property type="entry name" value="HCO3_transpt_euk"/>
</dbReference>
<evidence type="ECO:0000313" key="7">
    <source>
        <dbReference type="EMBL" id="BAR13151.1"/>
    </source>
</evidence>
<dbReference type="InterPro" id="IPR011531">
    <property type="entry name" value="HCO3_transpt-like_TM_dom"/>
</dbReference>
<reference evidence="7" key="1">
    <citation type="submission" date="2014-09" db="EMBL/GenBank/DDBJ databases">
        <title>Evolutionary divergence of Plant Borate Exporters and Critical Amino Acid Residues for the Polar Localization and Boron-dependent Vacuolar Sorting of AtBOR1.</title>
        <authorList>
            <person name="Wakuta S."/>
            <person name="Mineta K."/>
            <person name="Amano T."/>
            <person name="Toyoda A."/>
            <person name="Fujiwara T."/>
            <person name="Naito S."/>
            <person name="Takano J."/>
        </authorList>
    </citation>
    <scope>NUCLEOTIDE SEQUENCE</scope>
    <source>
        <tissue evidence="7">Protonema</tissue>
    </source>
</reference>